<dbReference type="PATRIC" id="fig|121290.4.peg.1267"/>
<evidence type="ECO:0000313" key="2">
    <source>
        <dbReference type="Proteomes" id="UP000059074"/>
    </source>
</evidence>
<dbReference type="STRING" id="121290.APY04_1879"/>
<keyword evidence="2" id="KW-1185">Reference proteome</keyword>
<evidence type="ECO:0008006" key="3">
    <source>
        <dbReference type="Google" id="ProtNLM"/>
    </source>
</evidence>
<sequence length="84" mass="8941">MVKVYLLIELLRAANAGDVSTKIRSIEFDACKLANIVVLADDKLVAQLDCTSGRDANAAVLTKITPIEGVVQTNVMGAVTPVER</sequence>
<dbReference type="RefSeq" id="WP_068461840.1">
    <property type="nucleotide sequence ID" value="NZ_LMTR01000063.1"/>
</dbReference>
<dbReference type="Proteomes" id="UP000059074">
    <property type="component" value="Unassembled WGS sequence"/>
</dbReference>
<proteinExistence type="predicted"/>
<comment type="caution">
    <text evidence="1">The sequence shown here is derived from an EMBL/GenBank/DDBJ whole genome shotgun (WGS) entry which is preliminary data.</text>
</comment>
<dbReference type="OrthoDB" id="8449676at2"/>
<dbReference type="EMBL" id="LMTR01000063">
    <property type="protein sequence ID" value="KWT67520.1"/>
    <property type="molecule type" value="Genomic_DNA"/>
</dbReference>
<protein>
    <recommendedName>
        <fullName evidence="3">BON domain-containing protein</fullName>
    </recommendedName>
</protein>
<organism evidence="1 2">
    <name type="scientific">Hyphomicrobium sulfonivorans</name>
    <dbReference type="NCBI Taxonomy" id="121290"/>
    <lineage>
        <taxon>Bacteria</taxon>
        <taxon>Pseudomonadati</taxon>
        <taxon>Pseudomonadota</taxon>
        <taxon>Alphaproteobacteria</taxon>
        <taxon>Hyphomicrobiales</taxon>
        <taxon>Hyphomicrobiaceae</taxon>
        <taxon>Hyphomicrobium</taxon>
    </lineage>
</organism>
<name>A0A109BFC0_HYPSL</name>
<dbReference type="AlphaFoldDB" id="A0A109BFC0"/>
<evidence type="ECO:0000313" key="1">
    <source>
        <dbReference type="EMBL" id="KWT67520.1"/>
    </source>
</evidence>
<reference evidence="1 2" key="1">
    <citation type="submission" date="2015-10" db="EMBL/GenBank/DDBJ databases">
        <title>Transcriptomic analysis of a linuron degrading triple-species bacterial consortium.</title>
        <authorList>
            <person name="Albers P."/>
        </authorList>
    </citation>
    <scope>NUCLEOTIDE SEQUENCE [LARGE SCALE GENOMIC DNA]</scope>
    <source>
        <strain evidence="1 2">WDL6</strain>
    </source>
</reference>
<accession>A0A109BFC0</accession>
<gene>
    <name evidence="1" type="ORF">APY04_1879</name>
</gene>